<evidence type="ECO:0000313" key="11">
    <source>
        <dbReference type="Proteomes" id="UP000242662"/>
    </source>
</evidence>
<keyword evidence="3 10" id="KW-0347">Helicase</keyword>
<evidence type="ECO:0000256" key="4">
    <source>
        <dbReference type="ARBA" id="ARBA00022840"/>
    </source>
</evidence>
<evidence type="ECO:0000313" key="10">
    <source>
        <dbReference type="EMBL" id="SDC41842.1"/>
    </source>
</evidence>
<dbReference type="InterPro" id="IPR032284">
    <property type="entry name" value="RecQ_Zn-bd"/>
</dbReference>
<keyword evidence="5" id="KW-0238">DNA-binding</keyword>
<evidence type="ECO:0000256" key="7">
    <source>
        <dbReference type="ARBA" id="ARBA00044550"/>
    </source>
</evidence>
<dbReference type="GO" id="GO:0005737">
    <property type="term" value="C:cytoplasm"/>
    <property type="evidence" value="ECO:0007669"/>
    <property type="project" value="TreeGrafter"/>
</dbReference>
<dbReference type="GO" id="GO:0005524">
    <property type="term" value="F:ATP binding"/>
    <property type="evidence" value="ECO:0007669"/>
    <property type="project" value="UniProtKB-KW"/>
</dbReference>
<dbReference type="STRING" id="1464122.SAMN05421737_108106"/>
<gene>
    <name evidence="10" type="ORF">SAMN05421737_108106</name>
</gene>
<dbReference type="InterPro" id="IPR002464">
    <property type="entry name" value="DNA/RNA_helicase_DEAH_CS"/>
</dbReference>
<dbReference type="GO" id="GO:0043138">
    <property type="term" value="F:3'-5' DNA helicase activity"/>
    <property type="evidence" value="ECO:0007669"/>
    <property type="project" value="TreeGrafter"/>
</dbReference>
<evidence type="ECO:0000259" key="8">
    <source>
        <dbReference type="PROSITE" id="PS51192"/>
    </source>
</evidence>
<dbReference type="CDD" id="cd17920">
    <property type="entry name" value="DEXHc_RecQ"/>
    <property type="match status" value="1"/>
</dbReference>
<dbReference type="GO" id="GO:0030894">
    <property type="term" value="C:replisome"/>
    <property type="evidence" value="ECO:0007669"/>
    <property type="project" value="TreeGrafter"/>
</dbReference>
<dbReference type="Proteomes" id="UP000242662">
    <property type="component" value="Unassembled WGS sequence"/>
</dbReference>
<dbReference type="Pfam" id="PF00271">
    <property type="entry name" value="Helicase_C"/>
    <property type="match status" value="1"/>
</dbReference>
<dbReference type="EMBL" id="FMYM01000008">
    <property type="protein sequence ID" value="SDC41842.1"/>
    <property type="molecule type" value="Genomic_DNA"/>
</dbReference>
<dbReference type="InterPro" id="IPR027417">
    <property type="entry name" value="P-loop_NTPase"/>
</dbReference>
<dbReference type="Pfam" id="PF00270">
    <property type="entry name" value="DEAD"/>
    <property type="match status" value="1"/>
</dbReference>
<dbReference type="InterPro" id="IPR001650">
    <property type="entry name" value="Helicase_C-like"/>
</dbReference>
<evidence type="ECO:0000256" key="2">
    <source>
        <dbReference type="ARBA" id="ARBA00022801"/>
    </source>
</evidence>
<reference evidence="11" key="1">
    <citation type="submission" date="2016-09" db="EMBL/GenBank/DDBJ databases">
        <authorList>
            <person name="Varghese N."/>
            <person name="Submissions S."/>
        </authorList>
    </citation>
    <scope>NUCLEOTIDE SEQUENCE [LARGE SCALE GENOMIC DNA]</scope>
    <source>
        <strain evidence="11">25nlg</strain>
    </source>
</reference>
<keyword evidence="4" id="KW-0067">ATP-binding</keyword>
<keyword evidence="1" id="KW-0547">Nucleotide-binding</keyword>
<dbReference type="PANTHER" id="PTHR13710">
    <property type="entry name" value="DNA HELICASE RECQ FAMILY MEMBER"/>
    <property type="match status" value="1"/>
</dbReference>
<dbReference type="GO" id="GO:0043590">
    <property type="term" value="C:bacterial nucleoid"/>
    <property type="evidence" value="ECO:0007669"/>
    <property type="project" value="TreeGrafter"/>
</dbReference>
<dbReference type="NCBIfam" id="TIGR00614">
    <property type="entry name" value="recQ_fam"/>
    <property type="match status" value="1"/>
</dbReference>
<evidence type="ECO:0000256" key="3">
    <source>
        <dbReference type="ARBA" id="ARBA00022806"/>
    </source>
</evidence>
<protein>
    <recommendedName>
        <fullName evidence="6">ATP-dependent DNA helicase RecQ</fullName>
    </recommendedName>
    <alternativeName>
        <fullName evidence="7">DNA 3'-5' helicase RecQ</fullName>
    </alternativeName>
</protein>
<dbReference type="GO" id="GO:0009378">
    <property type="term" value="F:four-way junction helicase activity"/>
    <property type="evidence" value="ECO:0007669"/>
    <property type="project" value="TreeGrafter"/>
</dbReference>
<dbReference type="GO" id="GO:0003677">
    <property type="term" value="F:DNA binding"/>
    <property type="evidence" value="ECO:0007669"/>
    <property type="project" value="UniProtKB-KW"/>
</dbReference>
<dbReference type="InterPro" id="IPR011545">
    <property type="entry name" value="DEAD/DEAH_box_helicase_dom"/>
</dbReference>
<sequence>MLTRALKEKFGHETFKQGQREIIEALMAGHDVLAVLPTGRGKSLCYQLPALLLDGLTIVVSPLLSLMEDQVQQLKKNGIRRVAALNSFTDQQERQVILTQLSQLKLLYASPEMLQSKTVRKALKQTHIAMFVVDEAHCISHWGHDFRPDYLRLCQVRADVGSPRCLAMTATAPPRVQKDVMQQLRLENPRCFIESVNRENIFLNIEVVASAGEKVSRIEQCVSYYPSPGIIYVHSRNQAIQLCHHLREIYPTKNIAAYHGGMEQTDRLLVQQQFMHDQLDLICATNAFGMGLNKDDVRYVVHVHYPLDFAAYVQEIGRAGRDGQPAMALFLVTATDDEQAIQLLKQGQMKEKELAWVLASLTPGKVFDETKLEERVKHLGYDHTRAIVYLLEHWGAVLEGFVTTTFSSSVLATKISAYFQKRYEERRLRLRSIVNYVEEQNTCRRHMLLRYFQERPKKQAPCCDVCGLLPEIVKANDHVPQVAATQSWQTQLAQLFVVNERGTKSTCR</sequence>
<keyword evidence="2" id="KW-0378">Hydrolase</keyword>
<proteinExistence type="predicted"/>
<dbReference type="Pfam" id="PF16124">
    <property type="entry name" value="RecQ_Zn_bind"/>
    <property type="match status" value="1"/>
</dbReference>
<dbReference type="SMART" id="SM00490">
    <property type="entry name" value="HELICc"/>
    <property type="match status" value="1"/>
</dbReference>
<evidence type="ECO:0000256" key="1">
    <source>
        <dbReference type="ARBA" id="ARBA00022741"/>
    </source>
</evidence>
<dbReference type="OrthoDB" id="9763310at2"/>
<feature type="domain" description="Helicase C-terminal" evidence="9">
    <location>
        <begin position="217"/>
        <end position="370"/>
    </location>
</feature>
<dbReference type="Gene3D" id="3.40.50.300">
    <property type="entry name" value="P-loop containing nucleotide triphosphate hydrolases"/>
    <property type="match status" value="2"/>
</dbReference>
<dbReference type="AlphaFoldDB" id="A0A1G6LEK4"/>
<evidence type="ECO:0000256" key="6">
    <source>
        <dbReference type="ARBA" id="ARBA00044535"/>
    </source>
</evidence>
<dbReference type="PROSITE" id="PS51194">
    <property type="entry name" value="HELICASE_CTER"/>
    <property type="match status" value="1"/>
</dbReference>
<dbReference type="PANTHER" id="PTHR13710:SF84">
    <property type="entry name" value="ATP-DEPENDENT DNA HELICASE RECS-RELATED"/>
    <property type="match status" value="1"/>
</dbReference>
<dbReference type="SUPFAM" id="SSF52540">
    <property type="entry name" value="P-loop containing nucleoside triphosphate hydrolases"/>
    <property type="match status" value="1"/>
</dbReference>
<dbReference type="GO" id="GO:0016787">
    <property type="term" value="F:hydrolase activity"/>
    <property type="evidence" value="ECO:0007669"/>
    <property type="project" value="UniProtKB-KW"/>
</dbReference>
<dbReference type="InterPro" id="IPR014001">
    <property type="entry name" value="Helicase_ATP-bd"/>
</dbReference>
<feature type="domain" description="Helicase ATP-binding" evidence="8">
    <location>
        <begin position="23"/>
        <end position="190"/>
    </location>
</feature>
<dbReference type="GO" id="GO:0006281">
    <property type="term" value="P:DNA repair"/>
    <property type="evidence" value="ECO:0007669"/>
    <property type="project" value="TreeGrafter"/>
</dbReference>
<dbReference type="PROSITE" id="PS51192">
    <property type="entry name" value="HELICASE_ATP_BIND_1"/>
    <property type="match status" value="1"/>
</dbReference>
<evidence type="ECO:0000256" key="5">
    <source>
        <dbReference type="ARBA" id="ARBA00023125"/>
    </source>
</evidence>
<organism evidence="10 11">
    <name type="scientific">Shouchella lonarensis</name>
    <dbReference type="NCBI Taxonomy" id="1464122"/>
    <lineage>
        <taxon>Bacteria</taxon>
        <taxon>Bacillati</taxon>
        <taxon>Bacillota</taxon>
        <taxon>Bacilli</taxon>
        <taxon>Bacillales</taxon>
        <taxon>Bacillaceae</taxon>
        <taxon>Shouchella</taxon>
    </lineage>
</organism>
<name>A0A1G6LEK4_9BACI</name>
<evidence type="ECO:0000259" key="9">
    <source>
        <dbReference type="PROSITE" id="PS51194"/>
    </source>
</evidence>
<keyword evidence="11" id="KW-1185">Reference proteome</keyword>
<dbReference type="InterPro" id="IPR004589">
    <property type="entry name" value="DNA_helicase_ATP-dep_RecQ"/>
</dbReference>
<dbReference type="SMART" id="SM00487">
    <property type="entry name" value="DEXDc"/>
    <property type="match status" value="1"/>
</dbReference>
<dbReference type="GO" id="GO:0006310">
    <property type="term" value="P:DNA recombination"/>
    <property type="evidence" value="ECO:0007669"/>
    <property type="project" value="InterPro"/>
</dbReference>
<dbReference type="FunFam" id="3.40.50.300:FF:001363">
    <property type="entry name" value="ATP-dependent DNA helicase RecQ"/>
    <property type="match status" value="1"/>
</dbReference>
<accession>A0A1G6LEK4</accession>
<dbReference type="PROSITE" id="PS00690">
    <property type="entry name" value="DEAH_ATP_HELICASE"/>
    <property type="match status" value="1"/>
</dbReference>
<dbReference type="RefSeq" id="WP_090776111.1">
    <property type="nucleotide sequence ID" value="NZ_FMYM01000008.1"/>
</dbReference>